<sequence length="272" mass="30902">MIRIRGRELGFVRSYFRSTIRLPGFADKKPCVYLCKPVNVKGGLNGFLRICNETYYGLTLQKRCWERGGPSIRTYLSTPQSIGEDKIRMLPFRTHLYIVRVTRRPRSCARFFAPGKYLEESWFRFHGFAISAKIRSHPQQDYLRSGKAIESLRLRLPRTGLRVALQWSISRLGFRHGAQQGTARETETAAAYFLSLIPKGPLPAGYKHVLGPDHRPLCGCPAIYTGASVLKSQTVVQPMRNCARYHPCCGPTYLKIPRTPESLSDIRQAPIS</sequence>
<dbReference type="AlphaFoldDB" id="A0A9P6L1V6"/>
<protein>
    <submittedName>
        <fullName evidence="1">Uncharacterized protein</fullName>
    </submittedName>
</protein>
<name>A0A9P6L1V6_9AGAM</name>
<reference evidence="1" key="1">
    <citation type="journal article" date="2020" name="Nat. Commun.">
        <title>Large-scale genome sequencing of mycorrhizal fungi provides insights into the early evolution of symbiotic traits.</title>
        <authorList>
            <person name="Miyauchi S."/>
            <person name="Kiss E."/>
            <person name="Kuo A."/>
            <person name="Drula E."/>
            <person name="Kohler A."/>
            <person name="Sanchez-Garcia M."/>
            <person name="Morin E."/>
            <person name="Andreopoulos B."/>
            <person name="Barry K.W."/>
            <person name="Bonito G."/>
            <person name="Buee M."/>
            <person name="Carver A."/>
            <person name="Chen C."/>
            <person name="Cichocki N."/>
            <person name="Clum A."/>
            <person name="Culley D."/>
            <person name="Crous P.W."/>
            <person name="Fauchery L."/>
            <person name="Girlanda M."/>
            <person name="Hayes R.D."/>
            <person name="Keri Z."/>
            <person name="LaButti K."/>
            <person name="Lipzen A."/>
            <person name="Lombard V."/>
            <person name="Magnuson J."/>
            <person name="Maillard F."/>
            <person name="Murat C."/>
            <person name="Nolan M."/>
            <person name="Ohm R.A."/>
            <person name="Pangilinan J."/>
            <person name="Pereira M.F."/>
            <person name="Perotto S."/>
            <person name="Peter M."/>
            <person name="Pfister S."/>
            <person name="Riley R."/>
            <person name="Sitrit Y."/>
            <person name="Stielow J.B."/>
            <person name="Szollosi G."/>
            <person name="Zifcakova L."/>
            <person name="Stursova M."/>
            <person name="Spatafora J.W."/>
            <person name="Tedersoo L."/>
            <person name="Vaario L.M."/>
            <person name="Yamada A."/>
            <person name="Yan M."/>
            <person name="Wang P."/>
            <person name="Xu J."/>
            <person name="Bruns T."/>
            <person name="Baldrian P."/>
            <person name="Vilgalys R."/>
            <person name="Dunand C."/>
            <person name="Henrissat B."/>
            <person name="Grigoriev I.V."/>
            <person name="Hibbett D."/>
            <person name="Nagy L.G."/>
            <person name="Martin F.M."/>
        </authorList>
    </citation>
    <scope>NUCLEOTIDE SEQUENCE</scope>
    <source>
        <strain evidence="1">UH-Tt-Lm1</strain>
    </source>
</reference>
<dbReference type="Proteomes" id="UP000736335">
    <property type="component" value="Unassembled WGS sequence"/>
</dbReference>
<accession>A0A9P6L1V6</accession>
<keyword evidence="2" id="KW-1185">Reference proteome</keyword>
<organism evidence="1 2">
    <name type="scientific">Thelephora terrestris</name>
    <dbReference type="NCBI Taxonomy" id="56493"/>
    <lineage>
        <taxon>Eukaryota</taxon>
        <taxon>Fungi</taxon>
        <taxon>Dikarya</taxon>
        <taxon>Basidiomycota</taxon>
        <taxon>Agaricomycotina</taxon>
        <taxon>Agaricomycetes</taxon>
        <taxon>Thelephorales</taxon>
        <taxon>Thelephoraceae</taxon>
        <taxon>Thelephora</taxon>
    </lineage>
</organism>
<reference evidence="1" key="2">
    <citation type="submission" date="2020-11" db="EMBL/GenBank/DDBJ databases">
        <authorList>
            <consortium name="DOE Joint Genome Institute"/>
            <person name="Kuo A."/>
            <person name="Miyauchi S."/>
            <person name="Kiss E."/>
            <person name="Drula E."/>
            <person name="Kohler A."/>
            <person name="Sanchez-Garcia M."/>
            <person name="Andreopoulos B."/>
            <person name="Barry K.W."/>
            <person name="Bonito G."/>
            <person name="Buee M."/>
            <person name="Carver A."/>
            <person name="Chen C."/>
            <person name="Cichocki N."/>
            <person name="Clum A."/>
            <person name="Culley D."/>
            <person name="Crous P.W."/>
            <person name="Fauchery L."/>
            <person name="Girlanda M."/>
            <person name="Hayes R."/>
            <person name="Keri Z."/>
            <person name="Labutti K."/>
            <person name="Lipzen A."/>
            <person name="Lombard V."/>
            <person name="Magnuson J."/>
            <person name="Maillard F."/>
            <person name="Morin E."/>
            <person name="Murat C."/>
            <person name="Nolan M."/>
            <person name="Ohm R."/>
            <person name="Pangilinan J."/>
            <person name="Pereira M."/>
            <person name="Perotto S."/>
            <person name="Peter M."/>
            <person name="Riley R."/>
            <person name="Sitrit Y."/>
            <person name="Stielow B."/>
            <person name="Szollosi G."/>
            <person name="Zifcakova L."/>
            <person name="Stursova M."/>
            <person name="Spatafora J.W."/>
            <person name="Tedersoo L."/>
            <person name="Vaario L.-M."/>
            <person name="Yamada A."/>
            <person name="Yan M."/>
            <person name="Wang P."/>
            <person name="Xu J."/>
            <person name="Bruns T."/>
            <person name="Baldrian P."/>
            <person name="Vilgalys R."/>
            <person name="Henrissat B."/>
            <person name="Grigoriev I.V."/>
            <person name="Hibbett D."/>
            <person name="Nagy L.G."/>
            <person name="Martin F.M."/>
        </authorList>
    </citation>
    <scope>NUCLEOTIDE SEQUENCE</scope>
    <source>
        <strain evidence="1">UH-Tt-Lm1</strain>
    </source>
</reference>
<evidence type="ECO:0000313" key="1">
    <source>
        <dbReference type="EMBL" id="KAF9779619.1"/>
    </source>
</evidence>
<gene>
    <name evidence="1" type="ORF">BJ322DRAFT_367356</name>
</gene>
<proteinExistence type="predicted"/>
<evidence type="ECO:0000313" key="2">
    <source>
        <dbReference type="Proteomes" id="UP000736335"/>
    </source>
</evidence>
<dbReference type="EMBL" id="WIUZ02000019">
    <property type="protein sequence ID" value="KAF9779619.1"/>
    <property type="molecule type" value="Genomic_DNA"/>
</dbReference>
<comment type="caution">
    <text evidence="1">The sequence shown here is derived from an EMBL/GenBank/DDBJ whole genome shotgun (WGS) entry which is preliminary data.</text>
</comment>